<evidence type="ECO:0000256" key="17">
    <source>
        <dbReference type="SAM" id="Phobius"/>
    </source>
</evidence>
<dbReference type="Proteomes" id="UP001293254">
    <property type="component" value="Unassembled WGS sequence"/>
</dbReference>
<evidence type="ECO:0000256" key="10">
    <source>
        <dbReference type="ARBA" id="ARBA00022777"/>
    </source>
</evidence>
<evidence type="ECO:0000256" key="13">
    <source>
        <dbReference type="ARBA" id="ARBA00023136"/>
    </source>
</evidence>
<comment type="catalytic activity">
    <reaction evidence="15">
        <text>L-threonyl-[protein] + ATP = O-phospho-L-threonyl-[protein] + ADP + H(+)</text>
        <dbReference type="Rhea" id="RHEA:46608"/>
        <dbReference type="Rhea" id="RHEA-COMP:11060"/>
        <dbReference type="Rhea" id="RHEA-COMP:11605"/>
        <dbReference type="ChEBI" id="CHEBI:15378"/>
        <dbReference type="ChEBI" id="CHEBI:30013"/>
        <dbReference type="ChEBI" id="CHEBI:30616"/>
        <dbReference type="ChEBI" id="CHEBI:61977"/>
        <dbReference type="ChEBI" id="CHEBI:456216"/>
        <dbReference type="EC" id="2.7.11.1"/>
    </reaction>
</comment>
<evidence type="ECO:0000313" key="20">
    <source>
        <dbReference type="Proteomes" id="UP001293254"/>
    </source>
</evidence>
<keyword evidence="20" id="KW-1185">Reference proteome</keyword>
<comment type="subcellular location">
    <subcellularLocation>
        <location evidence="1">Membrane</location>
        <topology evidence="1">Single-pass membrane protein</topology>
    </subcellularLocation>
</comment>
<dbReference type="AlphaFoldDB" id="A0AAE2CBT9"/>
<feature type="transmembrane region" description="Helical" evidence="17">
    <location>
        <begin position="550"/>
        <end position="573"/>
    </location>
</feature>
<evidence type="ECO:0000256" key="12">
    <source>
        <dbReference type="ARBA" id="ARBA00022989"/>
    </source>
</evidence>
<keyword evidence="3" id="KW-0723">Serine/threonine-protein kinase</keyword>
<dbReference type="Pfam" id="PF07714">
    <property type="entry name" value="PK_Tyr_Ser-Thr"/>
    <property type="match status" value="1"/>
</dbReference>
<comment type="catalytic activity">
    <reaction evidence="16">
        <text>L-seryl-[protein] + ATP = O-phospho-L-seryl-[protein] + ADP + H(+)</text>
        <dbReference type="Rhea" id="RHEA:17989"/>
        <dbReference type="Rhea" id="RHEA-COMP:9863"/>
        <dbReference type="Rhea" id="RHEA-COMP:11604"/>
        <dbReference type="ChEBI" id="CHEBI:15378"/>
        <dbReference type="ChEBI" id="CHEBI:29999"/>
        <dbReference type="ChEBI" id="CHEBI:30616"/>
        <dbReference type="ChEBI" id="CHEBI:83421"/>
        <dbReference type="ChEBI" id="CHEBI:456216"/>
        <dbReference type="EC" id="2.7.11.1"/>
    </reaction>
</comment>
<dbReference type="Pfam" id="PF00560">
    <property type="entry name" value="LRR_1"/>
    <property type="match status" value="1"/>
</dbReference>
<evidence type="ECO:0000256" key="1">
    <source>
        <dbReference type="ARBA" id="ARBA00004167"/>
    </source>
</evidence>
<sequence length="953" mass="105682">MFVSDARLSAGNSRSSLRQSQQKNIRMMEGLDNVKTRLITCCIIFIFLFIQSNFAQQESISIQCCADATFKEPSTNISYISDESWYPDKRSCQDTVWSGHDNLNKARFFNGGYSNKWCYSLPTRSGVVYLIRGTFPINNLEASPPDTFFNVSIGVTEIERVNSVGKPRVEGIFRATNNYTNFCLVKGKGAAYLSKLELRPSHPDYVERNPSTVLKLVDRADAGNVGSEIRYPVDPYDRIWRSDSYPDSTANYISSSTAYVNLTGVNSILPPLEVLQTAVTHPERLEFQYKNLDAGTYNYNLYLHFLELNDSVQAGQRVFDVYINNEKRQAVDILAGGSRYSSVALDFTTNGVLNLTLVKALNSQLGPICNAYEILQAYPRNEETGSDEVDAIAKVKNELLTHNQNSELLKSWSGDPCLPLPWHGLTCEPLNSTSVITKMDLSLSRLAGPLPPSITELIYLKELNLSNNGFTGTVPQFPASSMLTSLDVSHNDLTGNITWSITKMTYLKILYFGCNPHLNKNLPSSLNKSNLTTDKGMCNAHLSSHPAQGIVIGTVVGGSLLVITIVGVCLFCLCGNKMKALQKFDGKGHMMSKNAVYSVASTETFARKSISVQNFTLEYIETATQRYQTLIGEGGFGPVYRGTLPDGQEVAVKVRSATSTQGTREFENELNLLSAIRHENLVPLIGYCCENDQQILVYPFMSNGSLQDRLYGAAAKRKTLDWPTRLSIALGAARGLTYLHTFSERCVIHRDVKSSNILLDHSMCAKVADFGFSKYAPQEGDSATSLEVRGTAGYLDPEYYSTQHLSAKSDVFSFGVVLLEIVSGREPLNISRPQSEWSLVEWAKSHIRNSKVEEIVDPSIKGGYHAEAMWRVVEVALACIEPYAAYRPCMADIVRELEDAFIIENNASEYMKSIESFGGSNRYSIERPIVIPPTPIPAEASPILLQPPPPQPR</sequence>
<keyword evidence="7 17" id="KW-0812">Transmembrane</keyword>
<dbReference type="FunFam" id="3.30.200.20:FF:000495">
    <property type="entry name" value="Nodulation receptor kinase"/>
    <property type="match status" value="1"/>
</dbReference>
<dbReference type="InterPro" id="IPR001245">
    <property type="entry name" value="Ser-Thr/Tyr_kinase_cat_dom"/>
</dbReference>
<dbReference type="PROSITE" id="PS50011">
    <property type="entry name" value="PROTEIN_KINASE_DOM"/>
    <property type="match status" value="1"/>
</dbReference>
<evidence type="ECO:0000256" key="6">
    <source>
        <dbReference type="ARBA" id="ARBA00022679"/>
    </source>
</evidence>
<dbReference type="PROSITE" id="PS00108">
    <property type="entry name" value="PROTEIN_KINASE_ST"/>
    <property type="match status" value="1"/>
</dbReference>
<feature type="domain" description="Protein kinase" evidence="18">
    <location>
        <begin position="625"/>
        <end position="902"/>
    </location>
</feature>
<keyword evidence="11" id="KW-0067">ATP-binding</keyword>
<keyword evidence="12 17" id="KW-1133">Transmembrane helix</keyword>
<dbReference type="PANTHER" id="PTHR45631">
    <property type="entry name" value="OS07G0107800 PROTEIN-RELATED"/>
    <property type="match status" value="1"/>
</dbReference>
<dbReference type="SMART" id="SM00220">
    <property type="entry name" value="S_TKc"/>
    <property type="match status" value="1"/>
</dbReference>
<dbReference type="Gene3D" id="1.10.510.10">
    <property type="entry name" value="Transferase(Phosphotransferase) domain 1"/>
    <property type="match status" value="1"/>
</dbReference>
<dbReference type="GO" id="GO:0005524">
    <property type="term" value="F:ATP binding"/>
    <property type="evidence" value="ECO:0007669"/>
    <property type="project" value="UniProtKB-KW"/>
</dbReference>
<dbReference type="SUPFAM" id="SSF56112">
    <property type="entry name" value="Protein kinase-like (PK-like)"/>
    <property type="match status" value="1"/>
</dbReference>
<proteinExistence type="predicted"/>
<keyword evidence="5" id="KW-0433">Leucine-rich repeat</keyword>
<keyword evidence="8" id="KW-0677">Repeat</keyword>
<dbReference type="GO" id="GO:0004674">
    <property type="term" value="F:protein serine/threonine kinase activity"/>
    <property type="evidence" value="ECO:0007669"/>
    <property type="project" value="UniProtKB-KW"/>
</dbReference>
<dbReference type="Gene3D" id="2.60.120.430">
    <property type="entry name" value="Galactose-binding lectin"/>
    <property type="match status" value="1"/>
</dbReference>
<evidence type="ECO:0000313" key="19">
    <source>
        <dbReference type="EMBL" id="KAK4416404.1"/>
    </source>
</evidence>
<keyword evidence="14 19" id="KW-0675">Receptor</keyword>
<evidence type="ECO:0000256" key="5">
    <source>
        <dbReference type="ARBA" id="ARBA00022614"/>
    </source>
</evidence>
<evidence type="ECO:0000256" key="15">
    <source>
        <dbReference type="ARBA" id="ARBA00047899"/>
    </source>
</evidence>
<evidence type="ECO:0000256" key="11">
    <source>
        <dbReference type="ARBA" id="ARBA00022840"/>
    </source>
</evidence>
<accession>A0AAE2CBT9</accession>
<organism evidence="19 20">
    <name type="scientific">Sesamum alatum</name>
    <dbReference type="NCBI Taxonomy" id="300844"/>
    <lineage>
        <taxon>Eukaryota</taxon>
        <taxon>Viridiplantae</taxon>
        <taxon>Streptophyta</taxon>
        <taxon>Embryophyta</taxon>
        <taxon>Tracheophyta</taxon>
        <taxon>Spermatophyta</taxon>
        <taxon>Magnoliopsida</taxon>
        <taxon>eudicotyledons</taxon>
        <taxon>Gunneridae</taxon>
        <taxon>Pentapetalae</taxon>
        <taxon>asterids</taxon>
        <taxon>lamiids</taxon>
        <taxon>Lamiales</taxon>
        <taxon>Pedaliaceae</taxon>
        <taxon>Sesamum</taxon>
    </lineage>
</organism>
<evidence type="ECO:0000256" key="3">
    <source>
        <dbReference type="ARBA" id="ARBA00022527"/>
    </source>
</evidence>
<dbReference type="Gene3D" id="3.30.200.20">
    <property type="entry name" value="Phosphorylase Kinase, domain 1"/>
    <property type="match status" value="1"/>
</dbReference>
<evidence type="ECO:0000256" key="16">
    <source>
        <dbReference type="ARBA" id="ARBA00048679"/>
    </source>
</evidence>
<name>A0AAE2CBT9_9LAMI</name>
<dbReference type="SUPFAM" id="SSF52058">
    <property type="entry name" value="L domain-like"/>
    <property type="match status" value="1"/>
</dbReference>
<evidence type="ECO:0000259" key="18">
    <source>
        <dbReference type="PROSITE" id="PS50011"/>
    </source>
</evidence>
<dbReference type="InterPro" id="IPR011009">
    <property type="entry name" value="Kinase-like_dom_sf"/>
</dbReference>
<gene>
    <name evidence="19" type="ORF">Salat_2465900</name>
</gene>
<dbReference type="InterPro" id="IPR000719">
    <property type="entry name" value="Prot_kinase_dom"/>
</dbReference>
<evidence type="ECO:0000256" key="4">
    <source>
        <dbReference type="ARBA" id="ARBA00022553"/>
    </source>
</evidence>
<evidence type="ECO:0000256" key="2">
    <source>
        <dbReference type="ARBA" id="ARBA00012513"/>
    </source>
</evidence>
<dbReference type="Gene3D" id="3.80.10.10">
    <property type="entry name" value="Ribonuclease Inhibitor"/>
    <property type="match status" value="1"/>
</dbReference>
<reference evidence="19" key="1">
    <citation type="submission" date="2020-06" db="EMBL/GenBank/DDBJ databases">
        <authorList>
            <person name="Li T."/>
            <person name="Hu X."/>
            <person name="Zhang T."/>
            <person name="Song X."/>
            <person name="Zhang H."/>
            <person name="Dai N."/>
            <person name="Sheng W."/>
            <person name="Hou X."/>
            <person name="Wei L."/>
        </authorList>
    </citation>
    <scope>NUCLEOTIDE SEQUENCE</scope>
    <source>
        <strain evidence="19">3651</strain>
        <tissue evidence="19">Leaf</tissue>
    </source>
</reference>
<keyword evidence="9" id="KW-0547">Nucleotide-binding</keyword>
<protein>
    <recommendedName>
        <fullName evidence="2">non-specific serine/threonine protein kinase</fullName>
        <ecNumber evidence="2">2.7.11.1</ecNumber>
    </recommendedName>
</protein>
<keyword evidence="13 17" id="KW-0472">Membrane</keyword>
<comment type="caution">
    <text evidence="19">The sequence shown here is derived from an EMBL/GenBank/DDBJ whole genome shotgun (WGS) entry which is preliminary data.</text>
</comment>
<evidence type="ECO:0000256" key="14">
    <source>
        <dbReference type="ARBA" id="ARBA00023170"/>
    </source>
</evidence>
<dbReference type="InterPro" id="IPR008271">
    <property type="entry name" value="Ser/Thr_kinase_AS"/>
</dbReference>
<dbReference type="EMBL" id="JACGWO010000010">
    <property type="protein sequence ID" value="KAK4416404.1"/>
    <property type="molecule type" value="Genomic_DNA"/>
</dbReference>
<dbReference type="CDD" id="cd14066">
    <property type="entry name" value="STKc_IRAK"/>
    <property type="match status" value="1"/>
</dbReference>
<dbReference type="PANTHER" id="PTHR45631:SF27">
    <property type="entry name" value="PROTEIN KINASE DOMAIN-CONTAINING PROTEIN"/>
    <property type="match status" value="1"/>
</dbReference>
<evidence type="ECO:0000256" key="8">
    <source>
        <dbReference type="ARBA" id="ARBA00022737"/>
    </source>
</evidence>
<dbReference type="InterPro" id="IPR024788">
    <property type="entry name" value="Malectin-like_Carb-bd_dom"/>
</dbReference>
<reference evidence="19" key="2">
    <citation type="journal article" date="2024" name="Plant">
        <title>Genomic evolution and insights into agronomic trait innovations of Sesamum species.</title>
        <authorList>
            <person name="Miao H."/>
            <person name="Wang L."/>
            <person name="Qu L."/>
            <person name="Liu H."/>
            <person name="Sun Y."/>
            <person name="Le M."/>
            <person name="Wang Q."/>
            <person name="Wei S."/>
            <person name="Zheng Y."/>
            <person name="Lin W."/>
            <person name="Duan Y."/>
            <person name="Cao H."/>
            <person name="Xiong S."/>
            <person name="Wang X."/>
            <person name="Wei L."/>
            <person name="Li C."/>
            <person name="Ma Q."/>
            <person name="Ju M."/>
            <person name="Zhao R."/>
            <person name="Li G."/>
            <person name="Mu C."/>
            <person name="Tian Q."/>
            <person name="Mei H."/>
            <person name="Zhang T."/>
            <person name="Gao T."/>
            <person name="Zhang H."/>
        </authorList>
    </citation>
    <scope>NUCLEOTIDE SEQUENCE</scope>
    <source>
        <strain evidence="19">3651</strain>
    </source>
</reference>
<dbReference type="InterPro" id="IPR001611">
    <property type="entry name" value="Leu-rich_rpt"/>
</dbReference>
<evidence type="ECO:0000256" key="9">
    <source>
        <dbReference type="ARBA" id="ARBA00022741"/>
    </source>
</evidence>
<dbReference type="InterPro" id="IPR032675">
    <property type="entry name" value="LRR_dom_sf"/>
</dbReference>
<keyword evidence="4" id="KW-0597">Phosphoprotein</keyword>
<dbReference type="Pfam" id="PF12819">
    <property type="entry name" value="Malectin_like"/>
    <property type="match status" value="1"/>
</dbReference>
<evidence type="ECO:0000256" key="7">
    <source>
        <dbReference type="ARBA" id="ARBA00022692"/>
    </source>
</evidence>
<keyword evidence="10 19" id="KW-0418">Kinase</keyword>
<dbReference type="FunFam" id="1.10.510.10:FF:000146">
    <property type="entry name" value="LRR receptor-like serine/threonine-protein kinase IOS1"/>
    <property type="match status" value="1"/>
</dbReference>
<dbReference type="GO" id="GO:0016020">
    <property type="term" value="C:membrane"/>
    <property type="evidence" value="ECO:0007669"/>
    <property type="project" value="UniProtKB-SubCell"/>
</dbReference>
<keyword evidence="6" id="KW-0808">Transferase</keyword>
<dbReference type="EC" id="2.7.11.1" evidence="2"/>